<sequence length="210" mass="24251">MESGEIPDDAREDGVESMTATQDSTQVVQNSQDVKGYGEARAPSPEDMRKGMCDVLRRWESDSYLTGWHLGTEQFTSQGEFVCVQARGRAVEREVITFANRFDVNRDTWFFNALLTAALGHIYTWARQEPPGVREVLDPRVLNELRESLRSPTCVQGEWVGLTYYDMYQKISCTSVVAVEDVWKDCDNNRNRWKTVGQRWKNWQDQHSNE</sequence>
<evidence type="ECO:0000313" key="2">
    <source>
        <dbReference type="EMBL" id="RYC80117.1"/>
    </source>
</evidence>
<feature type="compositionally biased region" description="Polar residues" evidence="1">
    <location>
        <begin position="18"/>
        <end position="33"/>
    </location>
</feature>
<evidence type="ECO:0000313" key="3">
    <source>
        <dbReference type="Proteomes" id="UP000290540"/>
    </source>
</evidence>
<reference evidence="2 3" key="1">
    <citation type="submission" date="2016-12" db="EMBL/GenBank/DDBJ databases">
        <title>Draft genome sequence of Fusarium oxysporum causing rot on Narcissus.</title>
        <authorList>
            <person name="Armitage A.D."/>
            <person name="Taylor A."/>
            <person name="Clarkson J.P."/>
            <person name="Harrison R.J."/>
            <person name="Jackson A.C."/>
        </authorList>
    </citation>
    <scope>NUCLEOTIDE SEQUENCE [LARGE SCALE GENOMIC DNA]</scope>
    <source>
        <strain evidence="2 3">N139</strain>
    </source>
</reference>
<gene>
    <name evidence="2" type="ORF">BFJ63_vAg16993</name>
</gene>
<organism evidence="2 3">
    <name type="scientific">Fusarium oxysporum f. sp. narcissi</name>
    <dbReference type="NCBI Taxonomy" id="451672"/>
    <lineage>
        <taxon>Eukaryota</taxon>
        <taxon>Fungi</taxon>
        <taxon>Dikarya</taxon>
        <taxon>Ascomycota</taxon>
        <taxon>Pezizomycotina</taxon>
        <taxon>Sordariomycetes</taxon>
        <taxon>Hypocreomycetidae</taxon>
        <taxon>Hypocreales</taxon>
        <taxon>Nectriaceae</taxon>
        <taxon>Fusarium</taxon>
        <taxon>Fusarium oxysporum species complex</taxon>
    </lineage>
</organism>
<proteinExistence type="predicted"/>
<comment type="caution">
    <text evidence="2">The sequence shown here is derived from an EMBL/GenBank/DDBJ whole genome shotgun (WGS) entry which is preliminary data.</text>
</comment>
<protein>
    <submittedName>
        <fullName evidence="2">Uncharacterized protein</fullName>
    </submittedName>
</protein>
<dbReference type="Proteomes" id="UP000290540">
    <property type="component" value="Unassembled WGS sequence"/>
</dbReference>
<accession>A0A4Q2V840</accession>
<evidence type="ECO:0000256" key="1">
    <source>
        <dbReference type="SAM" id="MobiDB-lite"/>
    </source>
</evidence>
<name>A0A4Q2V840_FUSOX</name>
<feature type="region of interest" description="Disordered" evidence="1">
    <location>
        <begin position="1"/>
        <end position="48"/>
    </location>
</feature>
<dbReference type="EMBL" id="MQTW01000431">
    <property type="protein sequence ID" value="RYC80117.1"/>
    <property type="molecule type" value="Genomic_DNA"/>
</dbReference>
<dbReference type="AlphaFoldDB" id="A0A4Q2V840"/>